<dbReference type="InterPro" id="IPR018490">
    <property type="entry name" value="cNMP-bd_dom_sf"/>
</dbReference>
<dbReference type="EMBL" id="CP015118">
    <property type="protein sequence ID" value="ARN19917.1"/>
    <property type="molecule type" value="Genomic_DNA"/>
</dbReference>
<name>A0A1W6L6U3_9BURK</name>
<gene>
    <name evidence="1" type="ORF">A4W93_08325</name>
</gene>
<evidence type="ECO:0000313" key="2">
    <source>
        <dbReference type="Proteomes" id="UP000193427"/>
    </source>
</evidence>
<dbReference type="KEGG" id="rgu:A4W93_08325"/>
<dbReference type="STRING" id="946333.A4W93_08325"/>
<dbReference type="PROSITE" id="PS50042">
    <property type="entry name" value="CNMP_BINDING_3"/>
    <property type="match status" value="1"/>
</dbReference>
<dbReference type="Proteomes" id="UP000193427">
    <property type="component" value="Chromosome"/>
</dbReference>
<accession>A0A1W6L6U3</accession>
<dbReference type="Gene3D" id="2.60.120.10">
    <property type="entry name" value="Jelly Rolls"/>
    <property type="match status" value="1"/>
</dbReference>
<dbReference type="Pfam" id="PF00027">
    <property type="entry name" value="cNMP_binding"/>
    <property type="match status" value="1"/>
</dbReference>
<dbReference type="AlphaFoldDB" id="A0A1W6L6U3"/>
<dbReference type="SUPFAM" id="SSF51206">
    <property type="entry name" value="cAMP-binding domain-like"/>
    <property type="match status" value="1"/>
</dbReference>
<sequence length="197" mass="21629">MNDAPSTLLRLLDTLAPAPLPERERVQEALTVRFLPAGAAVFHQDTAHPHVHAVRSGLVKLAYLGEDGSEWIKSFVAEGGFFASLAALAPGGRTTFLAAAIEPSCIEGLPHAVLEDVASRHLVWSRALHTLAMVHASRKEQRERELLTLDAEARYRRFVADHPGLHLRVPQKDLARHLGVTPVGFNRIVRRVRQAAA</sequence>
<dbReference type="CDD" id="cd00038">
    <property type="entry name" value="CAP_ED"/>
    <property type="match status" value="1"/>
</dbReference>
<evidence type="ECO:0000313" key="1">
    <source>
        <dbReference type="EMBL" id="ARN19917.1"/>
    </source>
</evidence>
<dbReference type="InterPro" id="IPR000595">
    <property type="entry name" value="cNMP-bd_dom"/>
</dbReference>
<protein>
    <submittedName>
        <fullName evidence="1">Uncharacterized protein</fullName>
    </submittedName>
</protein>
<dbReference type="RefSeq" id="WP_085750188.1">
    <property type="nucleotide sequence ID" value="NZ_BSPR01000008.1"/>
</dbReference>
<reference evidence="1 2" key="1">
    <citation type="submission" date="2016-04" db="EMBL/GenBank/DDBJ databases">
        <title>Complete genome sequence of natural rubber-degrading, novel Gram-negative bacterium, Rhizobacter gummiphilus strain NS21.</title>
        <authorList>
            <person name="Tabata M."/>
            <person name="Kasai D."/>
            <person name="Fukuda M."/>
        </authorList>
    </citation>
    <scope>NUCLEOTIDE SEQUENCE [LARGE SCALE GENOMIC DNA]</scope>
    <source>
        <strain evidence="1 2">NS21</strain>
    </source>
</reference>
<dbReference type="OrthoDB" id="9798104at2"/>
<organism evidence="1 2">
    <name type="scientific">Piscinibacter gummiphilus</name>
    <dbReference type="NCBI Taxonomy" id="946333"/>
    <lineage>
        <taxon>Bacteria</taxon>
        <taxon>Pseudomonadati</taxon>
        <taxon>Pseudomonadota</taxon>
        <taxon>Betaproteobacteria</taxon>
        <taxon>Burkholderiales</taxon>
        <taxon>Sphaerotilaceae</taxon>
        <taxon>Piscinibacter</taxon>
    </lineage>
</organism>
<dbReference type="SMART" id="SM00100">
    <property type="entry name" value="cNMP"/>
    <property type="match status" value="1"/>
</dbReference>
<proteinExistence type="predicted"/>
<keyword evidence="2" id="KW-1185">Reference proteome</keyword>
<dbReference type="InterPro" id="IPR014710">
    <property type="entry name" value="RmlC-like_jellyroll"/>
</dbReference>